<gene>
    <name evidence="1" type="ORF">DVH24_003957</name>
</gene>
<dbReference type="AlphaFoldDB" id="A0A498KBX0"/>
<reference evidence="1 2" key="1">
    <citation type="submission" date="2018-10" db="EMBL/GenBank/DDBJ databases">
        <title>A high-quality apple genome assembly.</title>
        <authorList>
            <person name="Hu J."/>
        </authorList>
    </citation>
    <scope>NUCLEOTIDE SEQUENCE [LARGE SCALE GENOMIC DNA]</scope>
    <source>
        <strain evidence="2">cv. HFTH1</strain>
        <tissue evidence="1">Young leaf</tissue>
    </source>
</reference>
<evidence type="ECO:0000313" key="1">
    <source>
        <dbReference type="EMBL" id="RXI03305.1"/>
    </source>
</evidence>
<accession>A0A498KBX0</accession>
<dbReference type="Proteomes" id="UP000290289">
    <property type="component" value="Chromosome 3"/>
</dbReference>
<name>A0A498KBX0_MALDO</name>
<keyword evidence="2" id="KW-1185">Reference proteome</keyword>
<evidence type="ECO:0000313" key="2">
    <source>
        <dbReference type="Proteomes" id="UP000290289"/>
    </source>
</evidence>
<proteinExistence type="predicted"/>
<organism evidence="1 2">
    <name type="scientific">Malus domestica</name>
    <name type="common">Apple</name>
    <name type="synonym">Pyrus malus</name>
    <dbReference type="NCBI Taxonomy" id="3750"/>
    <lineage>
        <taxon>Eukaryota</taxon>
        <taxon>Viridiplantae</taxon>
        <taxon>Streptophyta</taxon>
        <taxon>Embryophyta</taxon>
        <taxon>Tracheophyta</taxon>
        <taxon>Spermatophyta</taxon>
        <taxon>Magnoliopsida</taxon>
        <taxon>eudicotyledons</taxon>
        <taxon>Gunneridae</taxon>
        <taxon>Pentapetalae</taxon>
        <taxon>rosids</taxon>
        <taxon>fabids</taxon>
        <taxon>Rosales</taxon>
        <taxon>Rosaceae</taxon>
        <taxon>Amygdaloideae</taxon>
        <taxon>Maleae</taxon>
        <taxon>Malus</taxon>
    </lineage>
</organism>
<protein>
    <submittedName>
        <fullName evidence="1">Uncharacterized protein</fullName>
    </submittedName>
</protein>
<feature type="non-terminal residue" evidence="1">
    <location>
        <position position="1"/>
    </location>
</feature>
<sequence>ALKLVFGVHLYQTTTKEKTKQNSVPSKQTNAEYMEKESIDHGVESDGTRNKEKCETIEPLLSHVHKLTDKNKILRIHLGIHKDTTDHTITIHKNATDHTITRQNKPQFSRSKSMGPSFLGRLIGCSGT</sequence>
<comment type="caution">
    <text evidence="1">The sequence shown here is derived from an EMBL/GenBank/DDBJ whole genome shotgun (WGS) entry which is preliminary data.</text>
</comment>
<dbReference type="EMBL" id="RDQH01000329">
    <property type="protein sequence ID" value="RXI03305.1"/>
    <property type="molecule type" value="Genomic_DNA"/>
</dbReference>